<organism evidence="2 3">
    <name type="scientific">Anthostomella pinea</name>
    <dbReference type="NCBI Taxonomy" id="933095"/>
    <lineage>
        <taxon>Eukaryota</taxon>
        <taxon>Fungi</taxon>
        <taxon>Dikarya</taxon>
        <taxon>Ascomycota</taxon>
        <taxon>Pezizomycotina</taxon>
        <taxon>Sordariomycetes</taxon>
        <taxon>Xylariomycetidae</taxon>
        <taxon>Xylariales</taxon>
        <taxon>Xylariaceae</taxon>
        <taxon>Anthostomella</taxon>
    </lineage>
</organism>
<proteinExistence type="predicted"/>
<comment type="caution">
    <text evidence="2">The sequence shown here is derived from an EMBL/GenBank/DDBJ whole genome shotgun (WGS) entry which is preliminary data.</text>
</comment>
<evidence type="ECO:0000313" key="3">
    <source>
        <dbReference type="Proteomes" id="UP001295740"/>
    </source>
</evidence>
<dbReference type="EMBL" id="CAUWAG010000003">
    <property type="protein sequence ID" value="CAJ2501060.1"/>
    <property type="molecule type" value="Genomic_DNA"/>
</dbReference>
<accession>A0AAI8YDT1</accession>
<evidence type="ECO:0000313" key="2">
    <source>
        <dbReference type="EMBL" id="CAJ2501060.1"/>
    </source>
</evidence>
<gene>
    <name evidence="2" type="ORF">KHLLAP_LOCUS1528</name>
</gene>
<protein>
    <submittedName>
        <fullName evidence="2">Uu.00g039130.m01.CDS01</fullName>
    </submittedName>
</protein>
<name>A0AAI8YDT1_9PEZI</name>
<dbReference type="Proteomes" id="UP001295740">
    <property type="component" value="Unassembled WGS sequence"/>
</dbReference>
<keyword evidence="3" id="KW-1185">Reference proteome</keyword>
<reference evidence="2" key="1">
    <citation type="submission" date="2023-10" db="EMBL/GenBank/DDBJ databases">
        <authorList>
            <person name="Hackl T."/>
        </authorList>
    </citation>
    <scope>NUCLEOTIDE SEQUENCE</scope>
</reference>
<feature type="region of interest" description="Disordered" evidence="1">
    <location>
        <begin position="34"/>
        <end position="55"/>
    </location>
</feature>
<evidence type="ECO:0000256" key="1">
    <source>
        <dbReference type="SAM" id="MobiDB-lite"/>
    </source>
</evidence>
<dbReference type="AlphaFoldDB" id="A0AAI8YDT1"/>
<sequence>MDLDATKHDKKDVKCYNYGKNGHYKGEYCSPQKNNNQWQKVPEPQRQTAATTRSGYNNEREVSMMARASAS</sequence>